<name>A0ABT3IH56_9BACT</name>
<accession>A0ABT3IH56</accession>
<organism evidence="1 2">
    <name type="scientific">Chitinophaga nivalis</name>
    <dbReference type="NCBI Taxonomy" id="2991709"/>
    <lineage>
        <taxon>Bacteria</taxon>
        <taxon>Pseudomonadati</taxon>
        <taxon>Bacteroidota</taxon>
        <taxon>Chitinophagia</taxon>
        <taxon>Chitinophagales</taxon>
        <taxon>Chitinophagaceae</taxon>
        <taxon>Chitinophaga</taxon>
    </lineage>
</organism>
<sequence>MKKKNLAIKLSLQKKTITSLQQNYLQDIKGGGDVPTLTDWRSCPCEGTYGFACTTTTPGAKVANCFSCANGSGC</sequence>
<dbReference type="RefSeq" id="WP_264728463.1">
    <property type="nucleotide sequence ID" value="NZ_JAPDNR010000001.1"/>
</dbReference>
<keyword evidence="2" id="KW-1185">Reference proteome</keyword>
<dbReference type="EMBL" id="JAPDNS010000001">
    <property type="protein sequence ID" value="MCW3483284.1"/>
    <property type="molecule type" value="Genomic_DNA"/>
</dbReference>
<protein>
    <submittedName>
        <fullName evidence="1">Class I lanthipeptide</fullName>
    </submittedName>
</protein>
<reference evidence="1 2" key="1">
    <citation type="submission" date="2022-10" db="EMBL/GenBank/DDBJ databases">
        <title>Chitinophaga nivalis PC15 sp. nov., isolated from Pyeongchang county, South Korea.</title>
        <authorList>
            <person name="Trinh H.N."/>
        </authorList>
    </citation>
    <scope>NUCLEOTIDE SEQUENCE [LARGE SCALE GENOMIC DNA]</scope>
    <source>
        <strain evidence="1 2">PC14</strain>
    </source>
</reference>
<dbReference type="Proteomes" id="UP001207742">
    <property type="component" value="Unassembled WGS sequence"/>
</dbReference>
<proteinExistence type="predicted"/>
<dbReference type="InterPro" id="IPR058238">
    <property type="entry name" value="Lant_leader_dom"/>
</dbReference>
<gene>
    <name evidence="1" type="ORF">OL497_05230</name>
</gene>
<dbReference type="NCBIfam" id="NF038153">
    <property type="entry name" value="lant_leader_L1a"/>
    <property type="match status" value="1"/>
</dbReference>
<evidence type="ECO:0000313" key="1">
    <source>
        <dbReference type="EMBL" id="MCW3483284.1"/>
    </source>
</evidence>
<comment type="caution">
    <text evidence="1">The sequence shown here is derived from an EMBL/GenBank/DDBJ whole genome shotgun (WGS) entry which is preliminary data.</text>
</comment>
<evidence type="ECO:0000313" key="2">
    <source>
        <dbReference type="Proteomes" id="UP001207742"/>
    </source>
</evidence>